<dbReference type="PROSITE" id="PS00909">
    <property type="entry name" value="MR_MLE_2"/>
    <property type="match status" value="1"/>
</dbReference>
<evidence type="ECO:0000313" key="3">
    <source>
        <dbReference type="EMBL" id="REG01573.1"/>
    </source>
</evidence>
<keyword evidence="1" id="KW-0456">Lyase</keyword>
<sequence length="374" mass="39893">MAIQRVEVFRLSQPVTAAAGPSGATYRERNSVLVRLRDSDGLDGWGETYARVGVAATIEDVGEVLIGRDAADARPLLDALRIATADGLAFSALAIALDDLRARRLGVPVSTLYGGRRRDSVRGYASSGGYVDGVDPEQSWPDEVSAATRDGFTACKIRIGRFAPTRELPILAKVRDQVGPDVDLMVDANGAYAVPRAREVARGLSDLGFRWLEEPLIRHRGGLTYPGYEHLGGLGIAIAAYEGLETRGAFDSYLTRTPVDIVQPDVAICGGIGELLFVADLAALRGRQCVPHAWGGAVLLAATLQAISLLPEPSELDGPDSPLLEVDRFENPMRTRLAQEPLTLTTTTGRMAIPDGPGLGITVDEDFVRHASAG</sequence>
<dbReference type="InterPro" id="IPR036849">
    <property type="entry name" value="Enolase-like_C_sf"/>
</dbReference>
<dbReference type="Pfam" id="PF13378">
    <property type="entry name" value="MR_MLE_C"/>
    <property type="match status" value="1"/>
</dbReference>
<protein>
    <submittedName>
        <fullName evidence="3">D-galactarolactone cycloisomerase</fullName>
    </submittedName>
</protein>
<evidence type="ECO:0000259" key="2">
    <source>
        <dbReference type="SMART" id="SM00922"/>
    </source>
</evidence>
<evidence type="ECO:0000256" key="1">
    <source>
        <dbReference type="ARBA" id="ARBA00023239"/>
    </source>
</evidence>
<organism evidence="3 4">
    <name type="scientific">Asanoa ferruginea</name>
    <dbReference type="NCBI Taxonomy" id="53367"/>
    <lineage>
        <taxon>Bacteria</taxon>
        <taxon>Bacillati</taxon>
        <taxon>Actinomycetota</taxon>
        <taxon>Actinomycetes</taxon>
        <taxon>Micromonosporales</taxon>
        <taxon>Micromonosporaceae</taxon>
        <taxon>Asanoa</taxon>
    </lineage>
</organism>
<dbReference type="CDD" id="cd03316">
    <property type="entry name" value="MR_like"/>
    <property type="match status" value="1"/>
</dbReference>
<dbReference type="InterPro" id="IPR034593">
    <property type="entry name" value="DgoD-like"/>
</dbReference>
<dbReference type="GO" id="GO:0009063">
    <property type="term" value="P:amino acid catabolic process"/>
    <property type="evidence" value="ECO:0007669"/>
    <property type="project" value="InterPro"/>
</dbReference>
<dbReference type="EMBL" id="QUMQ01000001">
    <property type="protein sequence ID" value="REG01573.1"/>
    <property type="molecule type" value="Genomic_DNA"/>
</dbReference>
<comment type="caution">
    <text evidence="3">The sequence shown here is derived from an EMBL/GenBank/DDBJ whole genome shotgun (WGS) entry which is preliminary data.</text>
</comment>
<dbReference type="OrthoDB" id="9796450at2"/>
<dbReference type="GO" id="GO:0016853">
    <property type="term" value="F:isomerase activity"/>
    <property type="evidence" value="ECO:0007669"/>
    <property type="project" value="UniProtKB-KW"/>
</dbReference>
<dbReference type="PANTHER" id="PTHR48080">
    <property type="entry name" value="D-GALACTONATE DEHYDRATASE-RELATED"/>
    <property type="match status" value="1"/>
</dbReference>
<dbReference type="Pfam" id="PF02746">
    <property type="entry name" value="MR_MLE_N"/>
    <property type="match status" value="1"/>
</dbReference>
<dbReference type="AlphaFoldDB" id="A0A3D9ZY82"/>
<dbReference type="SFLD" id="SFLDG00179">
    <property type="entry name" value="mandelate_racemase"/>
    <property type="match status" value="1"/>
</dbReference>
<dbReference type="RefSeq" id="WP_116073923.1">
    <property type="nucleotide sequence ID" value="NZ_BONB01000052.1"/>
</dbReference>
<evidence type="ECO:0000313" key="4">
    <source>
        <dbReference type="Proteomes" id="UP000256913"/>
    </source>
</evidence>
<keyword evidence="3" id="KW-0413">Isomerase</keyword>
<dbReference type="Gene3D" id="3.30.390.10">
    <property type="entry name" value="Enolase-like, N-terminal domain"/>
    <property type="match status" value="1"/>
</dbReference>
<name>A0A3D9ZY82_9ACTN</name>
<accession>A0A3D9ZY82</accession>
<dbReference type="GO" id="GO:0016829">
    <property type="term" value="F:lyase activity"/>
    <property type="evidence" value="ECO:0007669"/>
    <property type="project" value="UniProtKB-KW"/>
</dbReference>
<dbReference type="Proteomes" id="UP000256913">
    <property type="component" value="Unassembled WGS sequence"/>
</dbReference>
<keyword evidence="4" id="KW-1185">Reference proteome</keyword>
<dbReference type="Gene3D" id="3.20.20.120">
    <property type="entry name" value="Enolase-like C-terminal domain"/>
    <property type="match status" value="1"/>
</dbReference>
<dbReference type="InterPro" id="IPR018110">
    <property type="entry name" value="Mandel_Rmase/mucon_lact_enz_CS"/>
</dbReference>
<gene>
    <name evidence="3" type="ORF">DFJ67_7658</name>
</gene>
<dbReference type="SUPFAM" id="SSF54826">
    <property type="entry name" value="Enolase N-terminal domain-like"/>
    <property type="match status" value="1"/>
</dbReference>
<dbReference type="SFLD" id="SFLDS00001">
    <property type="entry name" value="Enolase"/>
    <property type="match status" value="1"/>
</dbReference>
<reference evidence="3 4" key="1">
    <citation type="submission" date="2018-08" db="EMBL/GenBank/DDBJ databases">
        <title>Sequencing the genomes of 1000 actinobacteria strains.</title>
        <authorList>
            <person name="Klenk H.-P."/>
        </authorList>
    </citation>
    <scope>NUCLEOTIDE SEQUENCE [LARGE SCALE GENOMIC DNA]</scope>
    <source>
        <strain evidence="3 4">DSM 44099</strain>
    </source>
</reference>
<dbReference type="InterPro" id="IPR013342">
    <property type="entry name" value="Mandelate_racemase_C"/>
</dbReference>
<dbReference type="InterPro" id="IPR013341">
    <property type="entry name" value="Mandelate_racemase_N_dom"/>
</dbReference>
<dbReference type="InterPro" id="IPR029017">
    <property type="entry name" value="Enolase-like_N"/>
</dbReference>
<dbReference type="SUPFAM" id="SSF51604">
    <property type="entry name" value="Enolase C-terminal domain-like"/>
    <property type="match status" value="1"/>
</dbReference>
<proteinExistence type="predicted"/>
<dbReference type="PANTHER" id="PTHR48080:SF2">
    <property type="entry name" value="D-GALACTONATE DEHYDRATASE"/>
    <property type="match status" value="1"/>
</dbReference>
<dbReference type="SMART" id="SM00922">
    <property type="entry name" value="MR_MLE"/>
    <property type="match status" value="1"/>
</dbReference>
<feature type="domain" description="Mandelate racemase/muconate lactonizing enzyme C-terminal" evidence="2">
    <location>
        <begin position="141"/>
        <end position="226"/>
    </location>
</feature>
<dbReference type="InterPro" id="IPR029065">
    <property type="entry name" value="Enolase_C-like"/>
</dbReference>